<dbReference type="Pfam" id="PF24877">
    <property type="entry name" value="ILV_EDD_C"/>
    <property type="match status" value="1"/>
</dbReference>
<dbReference type="UniPathway" id="UPA00049">
    <property type="reaction ID" value="UER00061"/>
</dbReference>
<evidence type="ECO:0000256" key="5">
    <source>
        <dbReference type="ARBA" id="ARBA00022723"/>
    </source>
</evidence>
<feature type="domain" description="Dihydroxy-acid/6-phosphogluconate dehydratase C-terminal" evidence="17">
    <location>
        <begin position="368"/>
        <end position="558"/>
    </location>
</feature>
<dbReference type="PROSITE" id="PS00886">
    <property type="entry name" value="ILVD_EDD_1"/>
    <property type="match status" value="1"/>
</dbReference>
<evidence type="ECO:0000256" key="1">
    <source>
        <dbReference type="ARBA" id="ARBA00001946"/>
    </source>
</evidence>
<dbReference type="GO" id="GO:0005829">
    <property type="term" value="C:cytosol"/>
    <property type="evidence" value="ECO:0007669"/>
    <property type="project" value="TreeGrafter"/>
</dbReference>
<dbReference type="PANTHER" id="PTHR43661">
    <property type="entry name" value="D-XYLONATE DEHYDRATASE"/>
    <property type="match status" value="1"/>
</dbReference>
<dbReference type="GO" id="GO:0051537">
    <property type="term" value="F:2 iron, 2 sulfur cluster binding"/>
    <property type="evidence" value="ECO:0007669"/>
    <property type="project" value="UniProtKB-KW"/>
</dbReference>
<dbReference type="FunFam" id="3.50.30.80:FF:000001">
    <property type="entry name" value="Dihydroxy-acid dehydratase"/>
    <property type="match status" value="1"/>
</dbReference>
<evidence type="ECO:0000313" key="18">
    <source>
        <dbReference type="EMBL" id="SFV61614.1"/>
    </source>
</evidence>
<comment type="cofactor">
    <cofactor evidence="15">
        <name>[2Fe-2S] cluster</name>
        <dbReference type="ChEBI" id="CHEBI:190135"/>
    </cofactor>
</comment>
<sequence>MRSDEVKKGYQRAPHRSLLRATGLRDEDFDKPFIGVANSFIEIIPGHFFLDKYAKIIKDEIRKNGCVPFEFNTIGVDDGIAMGHDGMLYSLPSREIIANSIETVMNAHKLDAMICIPNCDKITPGMVMGALRVNVPAVFVTGGPMKAGTLKDGTSIDLATVFEGVGQLEAGEIDEEKLVELECAACPGGGSCSGMFTANSMNTLLEAMGVALKGNGTVLALTPQREELLRKAARRICEIAKSQELTEKFRFRNILNEKAVNNAFAVDMAMGGSTNTVLHMLAIAREAGVDFNLANINEMSKKVSHIAKISPSLSTVHMEDINRAGGVSAVMHEITKRGNDVLALDNLTIEGETVGERIASSEILDTTIIHKIDNPYSKVGGLAILYGNLATEGAVIKTAGVIPSMRKFSGTAVCFDSQDEAIEGITSGKVKAGDVVVIRYEGPKGGPGMQEMLSPTSLIMGMGLGDKVALITDGRFSGATHGASVGHVSPEAAEGGVIGLLKDGDIIDIDVDEHILSVRLSDEELENRRAEFTPKMRNVQGSWLKQYRILVTNAAHGAVLKTEL</sequence>
<keyword evidence="6" id="KW-0460">Magnesium</keyword>
<dbReference type="EC" id="4.2.1.9" evidence="14"/>
<comment type="similarity">
    <text evidence="2">Belongs to the IlvD/Edd family.</text>
</comment>
<proteinExistence type="inferred from homology"/>
<dbReference type="Pfam" id="PF00920">
    <property type="entry name" value="ILVD_EDD_N"/>
    <property type="match status" value="1"/>
</dbReference>
<evidence type="ECO:0000256" key="11">
    <source>
        <dbReference type="ARBA" id="ARBA00029304"/>
    </source>
</evidence>
<dbReference type="NCBIfam" id="NF002068">
    <property type="entry name" value="PRK00911.1"/>
    <property type="match status" value="1"/>
</dbReference>
<evidence type="ECO:0000256" key="3">
    <source>
        <dbReference type="ARBA" id="ARBA00022605"/>
    </source>
</evidence>
<accession>A0A1W1C7A9</accession>
<dbReference type="InterPro" id="IPR000581">
    <property type="entry name" value="ILV_EDD_N"/>
</dbReference>
<dbReference type="NCBIfam" id="TIGR00110">
    <property type="entry name" value="ilvD"/>
    <property type="match status" value="1"/>
</dbReference>
<name>A0A1W1C7A9_9ZZZZ</name>
<keyword evidence="4" id="KW-0001">2Fe-2S</keyword>
<feature type="domain" description="Dihydroxy-acid/6-phosphogluconate dehydratase N-terminal" evidence="16">
    <location>
        <begin position="31"/>
        <end position="356"/>
    </location>
</feature>
<evidence type="ECO:0000256" key="6">
    <source>
        <dbReference type="ARBA" id="ARBA00022842"/>
    </source>
</evidence>
<evidence type="ECO:0000256" key="14">
    <source>
        <dbReference type="ARBA" id="ARBA00029490"/>
    </source>
</evidence>
<protein>
    <recommendedName>
        <fullName evidence="14">dihydroxy-acid dehydratase</fullName>
        <ecNumber evidence="14">4.2.1.9</ecNumber>
    </recommendedName>
</protein>
<evidence type="ECO:0000256" key="13">
    <source>
        <dbReference type="ARBA" id="ARBA00029437"/>
    </source>
</evidence>
<keyword evidence="7" id="KW-0408">Iron</keyword>
<dbReference type="Gene3D" id="3.50.30.80">
    <property type="entry name" value="IlvD/EDD C-terminal domain-like"/>
    <property type="match status" value="1"/>
</dbReference>
<evidence type="ECO:0000256" key="2">
    <source>
        <dbReference type="ARBA" id="ARBA00006486"/>
    </source>
</evidence>
<organism evidence="18">
    <name type="scientific">hydrothermal vent metagenome</name>
    <dbReference type="NCBI Taxonomy" id="652676"/>
    <lineage>
        <taxon>unclassified sequences</taxon>
        <taxon>metagenomes</taxon>
        <taxon>ecological metagenomes</taxon>
    </lineage>
</organism>
<dbReference type="UniPathway" id="UPA00047">
    <property type="reaction ID" value="UER00057"/>
</dbReference>
<comment type="cofactor">
    <cofactor evidence="1">
        <name>Mg(2+)</name>
        <dbReference type="ChEBI" id="CHEBI:18420"/>
    </cofactor>
</comment>
<reference evidence="18" key="1">
    <citation type="submission" date="2016-10" db="EMBL/GenBank/DDBJ databases">
        <authorList>
            <person name="de Groot N.N."/>
        </authorList>
    </citation>
    <scope>NUCLEOTIDE SEQUENCE</scope>
</reference>
<dbReference type="InterPro" id="IPR020558">
    <property type="entry name" value="DiOHA_6PGluconate_deHydtase_CS"/>
</dbReference>
<evidence type="ECO:0000259" key="17">
    <source>
        <dbReference type="Pfam" id="PF24877"/>
    </source>
</evidence>
<keyword evidence="10" id="KW-0100">Branched-chain amino acid biosynthesis</keyword>
<dbReference type="PROSITE" id="PS00887">
    <property type="entry name" value="ILVD_EDD_2"/>
    <property type="match status" value="1"/>
</dbReference>
<dbReference type="GO" id="GO:0004160">
    <property type="term" value="F:dihydroxy-acid dehydratase activity"/>
    <property type="evidence" value="ECO:0007669"/>
    <property type="project" value="UniProtKB-EC"/>
</dbReference>
<comment type="catalytic activity">
    <reaction evidence="11">
        <text>(2R)-2,3-dihydroxy-3-methylbutanoate = 3-methyl-2-oxobutanoate + H2O</text>
        <dbReference type="Rhea" id="RHEA:24809"/>
        <dbReference type="ChEBI" id="CHEBI:11851"/>
        <dbReference type="ChEBI" id="CHEBI:15377"/>
        <dbReference type="ChEBI" id="CHEBI:49072"/>
        <dbReference type="EC" id="4.2.1.9"/>
    </reaction>
    <physiologicalReaction direction="left-to-right" evidence="11">
        <dbReference type="Rhea" id="RHEA:24810"/>
    </physiologicalReaction>
</comment>
<dbReference type="AlphaFoldDB" id="A0A1W1C7A9"/>
<dbReference type="InterPro" id="IPR037237">
    <property type="entry name" value="IlvD/EDD_N"/>
</dbReference>
<dbReference type="InterPro" id="IPR004404">
    <property type="entry name" value="DihydroxyA_deHydtase"/>
</dbReference>
<dbReference type="GO" id="GO:0046872">
    <property type="term" value="F:metal ion binding"/>
    <property type="evidence" value="ECO:0007669"/>
    <property type="project" value="UniProtKB-KW"/>
</dbReference>
<evidence type="ECO:0000259" key="16">
    <source>
        <dbReference type="Pfam" id="PF00920"/>
    </source>
</evidence>
<dbReference type="SUPFAM" id="SSF52016">
    <property type="entry name" value="LeuD/IlvD-like"/>
    <property type="match status" value="1"/>
</dbReference>
<comment type="pathway">
    <text evidence="13">Amino-acid biosynthesis; L-isoleucine biosynthesis; L-isoleucine from 2-oxobutanoate: step 3/4.</text>
</comment>
<dbReference type="PANTHER" id="PTHR43661:SF3">
    <property type="entry name" value="D-XYLONATE DEHYDRATASE YAGF-RELATED"/>
    <property type="match status" value="1"/>
</dbReference>
<gene>
    <name evidence="18" type="ORF">MNB_SM-7-666</name>
</gene>
<keyword evidence="3" id="KW-0028">Amino-acid biosynthesis</keyword>
<keyword evidence="9 18" id="KW-0456">Lyase</keyword>
<dbReference type="GO" id="GO:0009099">
    <property type="term" value="P:L-valine biosynthetic process"/>
    <property type="evidence" value="ECO:0007669"/>
    <property type="project" value="UniProtKB-UniPathway"/>
</dbReference>
<dbReference type="InterPro" id="IPR056740">
    <property type="entry name" value="ILV_EDD_C"/>
</dbReference>
<dbReference type="EMBL" id="FPHB01000054">
    <property type="protein sequence ID" value="SFV61614.1"/>
    <property type="molecule type" value="Genomic_DNA"/>
</dbReference>
<keyword evidence="8" id="KW-0411">Iron-sulfur</keyword>
<dbReference type="InterPro" id="IPR042096">
    <property type="entry name" value="Dihydro-acid_dehy_C"/>
</dbReference>
<evidence type="ECO:0000256" key="4">
    <source>
        <dbReference type="ARBA" id="ARBA00022714"/>
    </source>
</evidence>
<comment type="pathway">
    <text evidence="12">Amino-acid biosynthesis; L-valine biosynthesis; L-valine from pyruvate: step 3/4.</text>
</comment>
<evidence type="ECO:0000256" key="10">
    <source>
        <dbReference type="ARBA" id="ARBA00023304"/>
    </source>
</evidence>
<evidence type="ECO:0000256" key="9">
    <source>
        <dbReference type="ARBA" id="ARBA00023239"/>
    </source>
</evidence>
<evidence type="ECO:0000256" key="12">
    <source>
        <dbReference type="ARBA" id="ARBA00029436"/>
    </source>
</evidence>
<dbReference type="SUPFAM" id="SSF143975">
    <property type="entry name" value="IlvD/EDD N-terminal domain-like"/>
    <property type="match status" value="1"/>
</dbReference>
<evidence type="ECO:0000256" key="7">
    <source>
        <dbReference type="ARBA" id="ARBA00023004"/>
    </source>
</evidence>
<dbReference type="GO" id="GO:0009097">
    <property type="term" value="P:isoleucine biosynthetic process"/>
    <property type="evidence" value="ECO:0007669"/>
    <property type="project" value="UniProtKB-UniPathway"/>
</dbReference>
<evidence type="ECO:0000256" key="8">
    <source>
        <dbReference type="ARBA" id="ARBA00023014"/>
    </source>
</evidence>
<evidence type="ECO:0000256" key="15">
    <source>
        <dbReference type="ARBA" id="ARBA00034078"/>
    </source>
</evidence>
<keyword evidence="5" id="KW-0479">Metal-binding</keyword>
<dbReference type="HAMAP" id="MF_00012">
    <property type="entry name" value="IlvD"/>
    <property type="match status" value="1"/>
</dbReference>